<feature type="transmembrane region" description="Helical" evidence="10">
    <location>
        <begin position="692"/>
        <end position="713"/>
    </location>
</feature>
<sequence length="822" mass="92975">MSYFPDGLGASVLEGISPDTTSNAEISSTSDASEKTAVPPAQSRVTTPGSELNEKKEKEKKDNDNDKNKEKPTPDYKSEEVGADLGPDDAAIQDLPWHVRRIVSLHDDTTLPTITFRYFLLVFLFVPPGAFLQQMNMFRTTSAPYSIFFVQIAASYVGDWMGKSMPAWEVKVPFTKWRFNTNPGPFSVKEHVLVVIAAASGATYNLAWAPLSLSELYFKDQINPAIWIAFMLAIVWTGYSYAAIGRQFLVYDPQQPWFDALCQTALFETQTRQREFPSPVSRRQMKVFFFTLLAVATWQFLPEYVFPMLSSLAFLCWVAPNNPAANFIGGGLGGMGFLNLSLNWSCVGNLSAIGSLFLTPWYTQVIVFSAFVVNCWILLPLAKWGGLGIWEHGLMSNRLFMENGTKYPVLELITPQVTLNETAYAELGPLYVGAQLLWGTFFDYASYTSVLVWMGLFGYPHLKSTIIKFLERQRVTKEGKKLTVNEQYNDQLNVLMRSYEEVPLSWFILLFLVSFIIIVTIVGTGYLYIPLWTYFIALATGAIVVIPLGWLYSLSNFQLPIGTTNELLYGLMVNAIPGYKNPVGASVYGSIAGNAWYRAQYLLQDQKLGHYMHVPPKTVFFSQIFGSLVGVPINYAVIRWVLDKKGDYLLAETRDPTNQWTGQTLTLQLTIATQYVLIGPKRLFTHAIYRPLPYGFLLGALVPLCLYTLHRLFPRSKLRFHLWNCTIFFCTLSTFWGNISTGYLSGIIGGFVVMYWAYRHHYEVWARYNYILAAAFDSGYNLNALVLWMCFSAGKRVLMPYWWGNAEGSVERCFKLDEVKGL</sequence>
<comment type="subcellular location">
    <subcellularLocation>
        <location evidence="1">Membrane</location>
        <topology evidence="1">Multi-pass membrane protein</topology>
    </subcellularLocation>
</comment>
<evidence type="ECO:0008006" key="13">
    <source>
        <dbReference type="Google" id="ProtNLM"/>
    </source>
</evidence>
<evidence type="ECO:0000256" key="3">
    <source>
        <dbReference type="ARBA" id="ARBA00022448"/>
    </source>
</evidence>
<dbReference type="EMBL" id="JAFJYH010000189">
    <property type="protein sequence ID" value="KAG4416345.1"/>
    <property type="molecule type" value="Genomic_DNA"/>
</dbReference>
<feature type="transmembrane region" description="Helical" evidence="10">
    <location>
        <begin position="534"/>
        <end position="552"/>
    </location>
</feature>
<dbReference type="AlphaFoldDB" id="A0A8H7TC32"/>
<feature type="transmembrane region" description="Helical" evidence="10">
    <location>
        <begin position="325"/>
        <end position="344"/>
    </location>
</feature>
<dbReference type="GO" id="GO:0035673">
    <property type="term" value="F:oligopeptide transmembrane transporter activity"/>
    <property type="evidence" value="ECO:0007669"/>
    <property type="project" value="InterPro"/>
</dbReference>
<keyword evidence="6" id="KW-0653">Protein transport</keyword>
<evidence type="ECO:0000313" key="11">
    <source>
        <dbReference type="EMBL" id="KAG4416345.1"/>
    </source>
</evidence>
<name>A0A8H7TC32_9HELO</name>
<keyword evidence="12" id="KW-1185">Reference proteome</keyword>
<keyword evidence="5" id="KW-0571">Peptide transport</keyword>
<evidence type="ECO:0000256" key="1">
    <source>
        <dbReference type="ARBA" id="ARBA00004141"/>
    </source>
</evidence>
<feature type="transmembrane region" description="Helical" evidence="10">
    <location>
        <begin position="225"/>
        <end position="244"/>
    </location>
</feature>
<evidence type="ECO:0000256" key="5">
    <source>
        <dbReference type="ARBA" id="ARBA00022856"/>
    </source>
</evidence>
<evidence type="ECO:0000256" key="6">
    <source>
        <dbReference type="ARBA" id="ARBA00022927"/>
    </source>
</evidence>
<proteinExistence type="inferred from homology"/>
<accession>A0A8H7TC32</accession>
<evidence type="ECO:0000256" key="2">
    <source>
        <dbReference type="ARBA" id="ARBA00008807"/>
    </source>
</evidence>
<feature type="transmembrane region" description="Helical" evidence="10">
    <location>
        <begin position="725"/>
        <end position="758"/>
    </location>
</feature>
<feature type="transmembrane region" description="Helical" evidence="10">
    <location>
        <begin position="287"/>
        <end position="305"/>
    </location>
</feature>
<keyword evidence="8 10" id="KW-0472">Membrane</keyword>
<dbReference type="GO" id="GO:0016020">
    <property type="term" value="C:membrane"/>
    <property type="evidence" value="ECO:0007669"/>
    <property type="project" value="UniProtKB-SubCell"/>
</dbReference>
<comment type="similarity">
    <text evidence="2">Belongs to the oligopeptide OPT transporter family.</text>
</comment>
<feature type="transmembrane region" description="Helical" evidence="10">
    <location>
        <begin position="192"/>
        <end position="213"/>
    </location>
</feature>
<feature type="transmembrane region" description="Helical" evidence="10">
    <location>
        <begin position="444"/>
        <end position="462"/>
    </location>
</feature>
<feature type="region of interest" description="Disordered" evidence="9">
    <location>
        <begin position="1"/>
        <end position="87"/>
    </location>
</feature>
<keyword evidence="4 10" id="KW-0812">Transmembrane</keyword>
<protein>
    <recommendedName>
        <fullName evidence="13">Oligopeptide transporter</fullName>
    </recommendedName>
</protein>
<dbReference type="InterPro" id="IPR004648">
    <property type="entry name" value="Oligpept_transpt"/>
</dbReference>
<dbReference type="Proteomes" id="UP000664132">
    <property type="component" value="Unassembled WGS sequence"/>
</dbReference>
<evidence type="ECO:0000313" key="12">
    <source>
        <dbReference type="Proteomes" id="UP000664132"/>
    </source>
</evidence>
<feature type="transmembrane region" description="Helical" evidence="10">
    <location>
        <begin position="619"/>
        <end position="642"/>
    </location>
</feature>
<gene>
    <name evidence="11" type="ORF">IFR04_010507</name>
</gene>
<feature type="transmembrane region" description="Helical" evidence="10">
    <location>
        <begin position="356"/>
        <end position="379"/>
    </location>
</feature>
<keyword evidence="7 10" id="KW-1133">Transmembrane helix</keyword>
<evidence type="ECO:0000256" key="4">
    <source>
        <dbReference type="ARBA" id="ARBA00022692"/>
    </source>
</evidence>
<evidence type="ECO:0000256" key="9">
    <source>
        <dbReference type="SAM" id="MobiDB-lite"/>
    </source>
</evidence>
<feature type="transmembrane region" description="Helical" evidence="10">
    <location>
        <begin position="770"/>
        <end position="791"/>
    </location>
</feature>
<evidence type="ECO:0000256" key="10">
    <source>
        <dbReference type="SAM" id="Phobius"/>
    </source>
</evidence>
<organism evidence="11 12">
    <name type="scientific">Cadophora malorum</name>
    <dbReference type="NCBI Taxonomy" id="108018"/>
    <lineage>
        <taxon>Eukaryota</taxon>
        <taxon>Fungi</taxon>
        <taxon>Dikarya</taxon>
        <taxon>Ascomycota</taxon>
        <taxon>Pezizomycotina</taxon>
        <taxon>Leotiomycetes</taxon>
        <taxon>Helotiales</taxon>
        <taxon>Ploettnerulaceae</taxon>
        <taxon>Cadophora</taxon>
    </lineage>
</organism>
<dbReference type="PANTHER" id="PTHR22601">
    <property type="entry name" value="ISP4 LIKE PROTEIN"/>
    <property type="match status" value="1"/>
</dbReference>
<dbReference type="InterPro" id="IPR004813">
    <property type="entry name" value="OPT"/>
</dbReference>
<dbReference type="Pfam" id="PF03169">
    <property type="entry name" value="OPT"/>
    <property type="match status" value="1"/>
</dbReference>
<dbReference type="OrthoDB" id="9986677at2759"/>
<feature type="compositionally biased region" description="Basic and acidic residues" evidence="9">
    <location>
        <begin position="52"/>
        <end position="80"/>
    </location>
</feature>
<dbReference type="NCBIfam" id="TIGR00728">
    <property type="entry name" value="OPT_sfam"/>
    <property type="match status" value="1"/>
</dbReference>
<feature type="compositionally biased region" description="Polar residues" evidence="9">
    <location>
        <begin position="18"/>
        <end position="31"/>
    </location>
</feature>
<dbReference type="GO" id="GO:0015031">
    <property type="term" value="P:protein transport"/>
    <property type="evidence" value="ECO:0007669"/>
    <property type="project" value="UniProtKB-KW"/>
</dbReference>
<keyword evidence="3" id="KW-0813">Transport</keyword>
<evidence type="ECO:0000256" key="7">
    <source>
        <dbReference type="ARBA" id="ARBA00022989"/>
    </source>
</evidence>
<evidence type="ECO:0000256" key="8">
    <source>
        <dbReference type="ARBA" id="ARBA00023136"/>
    </source>
</evidence>
<feature type="transmembrane region" description="Helical" evidence="10">
    <location>
        <begin position="114"/>
        <end position="132"/>
    </location>
</feature>
<comment type="caution">
    <text evidence="11">The sequence shown here is derived from an EMBL/GenBank/DDBJ whole genome shotgun (WGS) entry which is preliminary data.</text>
</comment>
<reference evidence="11" key="1">
    <citation type="submission" date="2021-02" db="EMBL/GenBank/DDBJ databases">
        <title>Genome sequence Cadophora malorum strain M34.</title>
        <authorList>
            <person name="Stefanovic E."/>
            <person name="Vu D."/>
            <person name="Scully C."/>
            <person name="Dijksterhuis J."/>
            <person name="Roader J."/>
            <person name="Houbraken J."/>
        </authorList>
    </citation>
    <scope>NUCLEOTIDE SEQUENCE</scope>
    <source>
        <strain evidence="11">M34</strain>
    </source>
</reference>
<feature type="transmembrane region" description="Helical" evidence="10">
    <location>
        <begin position="506"/>
        <end position="528"/>
    </location>
</feature>